<feature type="domain" description="HMA" evidence="1">
    <location>
        <begin position="1"/>
        <end position="67"/>
    </location>
</feature>
<dbReference type="CDD" id="cd00371">
    <property type="entry name" value="HMA"/>
    <property type="match status" value="1"/>
</dbReference>
<dbReference type="EMBL" id="OCMT01000005">
    <property type="protein sequence ID" value="SOD20535.1"/>
    <property type="molecule type" value="Genomic_DNA"/>
</dbReference>
<protein>
    <submittedName>
        <fullName evidence="2">Copper chaperone</fullName>
    </submittedName>
</protein>
<dbReference type="OrthoDB" id="677920at2"/>
<evidence type="ECO:0000259" key="1">
    <source>
        <dbReference type="PROSITE" id="PS50846"/>
    </source>
</evidence>
<organism evidence="2 3">
    <name type="scientific">Pedobacter xixiisoli</name>
    <dbReference type="NCBI Taxonomy" id="1476464"/>
    <lineage>
        <taxon>Bacteria</taxon>
        <taxon>Pseudomonadati</taxon>
        <taxon>Bacteroidota</taxon>
        <taxon>Sphingobacteriia</taxon>
        <taxon>Sphingobacteriales</taxon>
        <taxon>Sphingobacteriaceae</taxon>
        <taxon>Pedobacter</taxon>
    </lineage>
</organism>
<accession>A0A286AF68</accession>
<name>A0A286AF68_9SPHI</name>
<gene>
    <name evidence="2" type="ORF">SAMN06297358_4260</name>
</gene>
<proteinExistence type="predicted"/>
<dbReference type="SUPFAM" id="SSF55008">
    <property type="entry name" value="HMA, heavy metal-associated domain"/>
    <property type="match status" value="1"/>
</dbReference>
<dbReference type="RefSeq" id="WP_097134031.1">
    <property type="nucleotide sequence ID" value="NZ_OCMT01000005.1"/>
</dbReference>
<evidence type="ECO:0000313" key="3">
    <source>
        <dbReference type="Proteomes" id="UP000219281"/>
    </source>
</evidence>
<keyword evidence="3" id="KW-1185">Reference proteome</keyword>
<dbReference type="Gene3D" id="3.30.70.100">
    <property type="match status" value="1"/>
</dbReference>
<evidence type="ECO:0000313" key="2">
    <source>
        <dbReference type="EMBL" id="SOD20535.1"/>
    </source>
</evidence>
<dbReference type="GO" id="GO:0046872">
    <property type="term" value="F:metal ion binding"/>
    <property type="evidence" value="ECO:0007669"/>
    <property type="project" value="InterPro"/>
</dbReference>
<dbReference type="PROSITE" id="PS50846">
    <property type="entry name" value="HMA_2"/>
    <property type="match status" value="1"/>
</dbReference>
<sequence>MDTLKFKTTINCGACVAKVTPVLNEQENVNSWSVDTENPDKVLTIEGEHIDEADLIKSLSKIGYKAERI</sequence>
<reference evidence="3" key="1">
    <citation type="submission" date="2017-09" db="EMBL/GenBank/DDBJ databases">
        <authorList>
            <person name="Varghese N."/>
            <person name="Submissions S."/>
        </authorList>
    </citation>
    <scope>NUCLEOTIDE SEQUENCE [LARGE SCALE GENOMIC DNA]</scope>
    <source>
        <strain evidence="3">CGMCC 1.12803</strain>
    </source>
</reference>
<dbReference type="Proteomes" id="UP000219281">
    <property type="component" value="Unassembled WGS sequence"/>
</dbReference>
<dbReference type="InterPro" id="IPR036163">
    <property type="entry name" value="HMA_dom_sf"/>
</dbReference>
<dbReference type="Pfam" id="PF00403">
    <property type="entry name" value="HMA"/>
    <property type="match status" value="1"/>
</dbReference>
<dbReference type="InterPro" id="IPR006121">
    <property type="entry name" value="HMA_dom"/>
</dbReference>
<dbReference type="AlphaFoldDB" id="A0A286AF68"/>